<gene>
    <name evidence="3" type="ORF">AIOL_004823</name>
</gene>
<dbReference type="STRING" id="1675527.AIOL_004823"/>
<protein>
    <submittedName>
        <fullName evidence="3">Transcriptional regulator, MucR family</fullName>
    </submittedName>
</protein>
<dbReference type="EMBL" id="LFTY01000002">
    <property type="protein sequence ID" value="KMW59839.1"/>
    <property type="molecule type" value="Genomic_DNA"/>
</dbReference>
<dbReference type="GO" id="GO:0003677">
    <property type="term" value="F:DNA binding"/>
    <property type="evidence" value="ECO:0007669"/>
    <property type="project" value="InterPro"/>
</dbReference>
<accession>A0A0J9EDM9</accession>
<comment type="caution">
    <text evidence="3">The sequence shown here is derived from an EMBL/GenBank/DDBJ whole genome shotgun (WGS) entry which is preliminary data.</text>
</comment>
<dbReference type="Gene3D" id="1.10.10.1550">
    <property type="entry name" value="ROS/MUCR transcriptional regulator protein"/>
    <property type="match status" value="1"/>
</dbReference>
<dbReference type="AlphaFoldDB" id="A0A0J9EDM9"/>
<name>A0A0J9EDM9_9RHOB</name>
<dbReference type="InterPro" id="IPR041920">
    <property type="entry name" value="ROS/MUCR_sf"/>
</dbReference>
<dbReference type="GO" id="GO:0006355">
    <property type="term" value="P:regulation of DNA-templated transcription"/>
    <property type="evidence" value="ECO:0007669"/>
    <property type="project" value="InterPro"/>
</dbReference>
<evidence type="ECO:0000313" key="4">
    <source>
        <dbReference type="Proteomes" id="UP000037178"/>
    </source>
</evidence>
<evidence type="ECO:0000313" key="3">
    <source>
        <dbReference type="EMBL" id="KMW59839.1"/>
    </source>
</evidence>
<organism evidence="3 4">
    <name type="scientific">Candidatus Rhodobacter oscarellae</name>
    <dbReference type="NCBI Taxonomy" id="1675527"/>
    <lineage>
        <taxon>Bacteria</taxon>
        <taxon>Pseudomonadati</taxon>
        <taxon>Pseudomonadota</taxon>
        <taxon>Alphaproteobacteria</taxon>
        <taxon>Rhodobacterales</taxon>
        <taxon>Rhodobacter group</taxon>
        <taxon>Rhodobacter</taxon>
    </lineage>
</organism>
<dbReference type="Pfam" id="PF05443">
    <property type="entry name" value="ROS_MUCR"/>
    <property type="match status" value="1"/>
</dbReference>
<proteinExistence type="inferred from homology"/>
<dbReference type="InterPro" id="IPR008807">
    <property type="entry name" value="ROS_MUCR"/>
</dbReference>
<sequence>MNEDLLGMTADIVAAYASHNQMAQSELTDLIASVHGTLTGLSSGATVGQDSAADAPLVPAVPIDASVTRDAIICLEDGKPYKTLKRHLRTAYDMSSDEYRERWGLSKDYPMVAPSYSERRAETAKKIGLGRKPGSGKTKK</sequence>
<evidence type="ECO:0000256" key="2">
    <source>
        <dbReference type="SAM" id="MobiDB-lite"/>
    </source>
</evidence>
<keyword evidence="4" id="KW-1185">Reference proteome</keyword>
<feature type="region of interest" description="Disordered" evidence="2">
    <location>
        <begin position="114"/>
        <end position="140"/>
    </location>
</feature>
<reference evidence="3 4" key="1">
    <citation type="submission" date="2015-06" db="EMBL/GenBank/DDBJ databases">
        <title>Draft genome sequence of an Alphaproteobacteria species associated to the Mediterranean sponge Oscarella lobularis.</title>
        <authorList>
            <person name="Jourda C."/>
            <person name="Santini S."/>
            <person name="Claverie J.-M."/>
        </authorList>
    </citation>
    <scope>NUCLEOTIDE SEQUENCE [LARGE SCALE GENOMIC DNA]</scope>
    <source>
        <strain evidence="3">IGS</strain>
    </source>
</reference>
<dbReference type="PATRIC" id="fig|1675527.3.peg.5059"/>
<comment type="similarity">
    <text evidence="1">Belongs to the ros/MucR family.</text>
</comment>
<evidence type="ECO:0000256" key="1">
    <source>
        <dbReference type="ARBA" id="ARBA00007031"/>
    </source>
</evidence>
<dbReference type="GO" id="GO:0008270">
    <property type="term" value="F:zinc ion binding"/>
    <property type="evidence" value="ECO:0007669"/>
    <property type="project" value="InterPro"/>
</dbReference>
<dbReference type="Proteomes" id="UP000037178">
    <property type="component" value="Unassembled WGS sequence"/>
</dbReference>